<accession>K1Q2N3</accession>
<dbReference type="HOGENOM" id="CLU_1195851_0_0_1"/>
<evidence type="ECO:0000256" key="2">
    <source>
        <dbReference type="ARBA" id="ARBA00022737"/>
    </source>
</evidence>
<protein>
    <recommendedName>
        <fullName evidence="6">SRCR domain-containing protein</fullName>
    </recommendedName>
</protein>
<evidence type="ECO:0000256" key="4">
    <source>
        <dbReference type="ARBA" id="ARBA00023180"/>
    </source>
</evidence>
<feature type="disulfide bond" evidence="5">
    <location>
        <begin position="59"/>
        <end position="69"/>
    </location>
</feature>
<dbReference type="PROSITE" id="PS50287">
    <property type="entry name" value="SRCR_2"/>
    <property type="match status" value="2"/>
</dbReference>
<dbReference type="PRINTS" id="PR00258">
    <property type="entry name" value="SPERACTRCPTR"/>
</dbReference>
<dbReference type="Gene3D" id="3.10.250.10">
    <property type="entry name" value="SRCR-like domain"/>
    <property type="match status" value="2"/>
</dbReference>
<keyword evidence="3 5" id="KW-1015">Disulfide bond</keyword>
<gene>
    <name evidence="7" type="ORF">CGI_10018394</name>
</gene>
<reference evidence="7" key="1">
    <citation type="journal article" date="2012" name="Nature">
        <title>The oyster genome reveals stress adaptation and complexity of shell formation.</title>
        <authorList>
            <person name="Zhang G."/>
            <person name="Fang X."/>
            <person name="Guo X."/>
            <person name="Li L."/>
            <person name="Luo R."/>
            <person name="Xu F."/>
            <person name="Yang P."/>
            <person name="Zhang L."/>
            <person name="Wang X."/>
            <person name="Qi H."/>
            <person name="Xiong Z."/>
            <person name="Que H."/>
            <person name="Xie Y."/>
            <person name="Holland P.W."/>
            <person name="Paps J."/>
            <person name="Zhu Y."/>
            <person name="Wu F."/>
            <person name="Chen Y."/>
            <person name="Wang J."/>
            <person name="Peng C."/>
            <person name="Meng J."/>
            <person name="Yang L."/>
            <person name="Liu J."/>
            <person name="Wen B."/>
            <person name="Zhang N."/>
            <person name="Huang Z."/>
            <person name="Zhu Q."/>
            <person name="Feng Y."/>
            <person name="Mount A."/>
            <person name="Hedgecock D."/>
            <person name="Xu Z."/>
            <person name="Liu Y."/>
            <person name="Domazet-Loso T."/>
            <person name="Du Y."/>
            <person name="Sun X."/>
            <person name="Zhang S."/>
            <person name="Liu B."/>
            <person name="Cheng P."/>
            <person name="Jiang X."/>
            <person name="Li J."/>
            <person name="Fan D."/>
            <person name="Wang W."/>
            <person name="Fu W."/>
            <person name="Wang T."/>
            <person name="Wang B."/>
            <person name="Zhang J."/>
            <person name="Peng Z."/>
            <person name="Li Y."/>
            <person name="Li N."/>
            <person name="Wang J."/>
            <person name="Chen M."/>
            <person name="He Y."/>
            <person name="Tan F."/>
            <person name="Song X."/>
            <person name="Zheng Q."/>
            <person name="Huang R."/>
            <person name="Yang H."/>
            <person name="Du X."/>
            <person name="Chen L."/>
            <person name="Yang M."/>
            <person name="Gaffney P.M."/>
            <person name="Wang S."/>
            <person name="Luo L."/>
            <person name="She Z."/>
            <person name="Ming Y."/>
            <person name="Huang W."/>
            <person name="Zhang S."/>
            <person name="Huang B."/>
            <person name="Zhang Y."/>
            <person name="Qu T."/>
            <person name="Ni P."/>
            <person name="Miao G."/>
            <person name="Wang J."/>
            <person name="Wang Q."/>
            <person name="Steinberg C.E."/>
            <person name="Wang H."/>
            <person name="Li N."/>
            <person name="Qian L."/>
            <person name="Zhang G."/>
            <person name="Li Y."/>
            <person name="Yang H."/>
            <person name="Liu X."/>
            <person name="Wang J."/>
            <person name="Yin Y."/>
            <person name="Wang J."/>
        </authorList>
    </citation>
    <scope>NUCLEOTIDE SEQUENCE [LARGE SCALE GENOMIC DNA]</scope>
    <source>
        <strain evidence="7">05x7-T-G4-1.051#20</strain>
    </source>
</reference>
<dbReference type="PANTHER" id="PTHR19331">
    <property type="entry name" value="SCAVENGER RECEPTOR DOMAIN-CONTAINING"/>
    <property type="match status" value="1"/>
</dbReference>
<keyword evidence="4" id="KW-0325">Glycoprotein</keyword>
<dbReference type="FunFam" id="3.10.250.10:FF:000011">
    <property type="entry name" value="Scavenger receptor class A member 5"/>
    <property type="match status" value="1"/>
</dbReference>
<dbReference type="InterPro" id="IPR001190">
    <property type="entry name" value="SRCR"/>
</dbReference>
<dbReference type="InParanoid" id="K1Q2N3"/>
<dbReference type="SMART" id="SM00202">
    <property type="entry name" value="SR"/>
    <property type="match status" value="2"/>
</dbReference>
<name>K1Q2N3_MAGGI</name>
<proteinExistence type="predicted"/>
<keyword evidence="1" id="KW-0732">Signal</keyword>
<keyword evidence="2" id="KW-0677">Repeat</keyword>
<dbReference type="Pfam" id="PF00530">
    <property type="entry name" value="SRCR"/>
    <property type="match status" value="2"/>
</dbReference>
<feature type="domain" description="SRCR" evidence="6">
    <location>
        <begin position="41"/>
        <end position="90"/>
    </location>
</feature>
<evidence type="ECO:0000256" key="1">
    <source>
        <dbReference type="ARBA" id="ARBA00022729"/>
    </source>
</evidence>
<evidence type="ECO:0000256" key="3">
    <source>
        <dbReference type="ARBA" id="ARBA00023157"/>
    </source>
</evidence>
<dbReference type="GO" id="GO:0016020">
    <property type="term" value="C:membrane"/>
    <property type="evidence" value="ECO:0007669"/>
    <property type="project" value="InterPro"/>
</dbReference>
<sequence>MLTVLVMRQTLISVHIVDGDHTIVTSTLPLPMHMTTSELYGGAVYGQGSGPIWLDDVDCVGSETKIQDCTHRGWGSHNCDHSKDVSISCLPANETVRLMGGASQFEGRLEVYRHGQWGTVCDDNLNEKVSAVVCRTLGFPWTTSEVYGGAVYGQGSGRIWLDNVKCEGTEARIQDCKHDAWGTNNCDHTEDASINCLPSIGGISFHIFSNPQYFIMIYNYAILIQLKSDSII</sequence>
<organism evidence="7">
    <name type="scientific">Magallana gigas</name>
    <name type="common">Pacific oyster</name>
    <name type="synonym">Crassostrea gigas</name>
    <dbReference type="NCBI Taxonomy" id="29159"/>
    <lineage>
        <taxon>Eukaryota</taxon>
        <taxon>Metazoa</taxon>
        <taxon>Spiralia</taxon>
        <taxon>Lophotrochozoa</taxon>
        <taxon>Mollusca</taxon>
        <taxon>Bivalvia</taxon>
        <taxon>Autobranchia</taxon>
        <taxon>Pteriomorphia</taxon>
        <taxon>Ostreida</taxon>
        <taxon>Ostreoidea</taxon>
        <taxon>Ostreidae</taxon>
        <taxon>Magallana</taxon>
    </lineage>
</organism>
<dbReference type="PANTHER" id="PTHR19331:SF465">
    <property type="entry name" value="EGG PEPTIDE SPERACT RECEPTOR"/>
    <property type="match status" value="1"/>
</dbReference>
<dbReference type="EMBL" id="JH817229">
    <property type="protein sequence ID" value="EKC28203.1"/>
    <property type="molecule type" value="Genomic_DNA"/>
</dbReference>
<dbReference type="SUPFAM" id="SSF56487">
    <property type="entry name" value="SRCR-like"/>
    <property type="match status" value="2"/>
</dbReference>
<evidence type="ECO:0000313" key="7">
    <source>
        <dbReference type="EMBL" id="EKC28203.1"/>
    </source>
</evidence>
<evidence type="ECO:0000256" key="5">
    <source>
        <dbReference type="PROSITE-ProRule" id="PRU00196"/>
    </source>
</evidence>
<comment type="caution">
    <text evidence="5">Lacks conserved residue(s) required for the propagation of feature annotation.</text>
</comment>
<evidence type="ECO:0000259" key="6">
    <source>
        <dbReference type="PROSITE" id="PS50287"/>
    </source>
</evidence>
<feature type="disulfide bond" evidence="5">
    <location>
        <begin position="166"/>
        <end position="176"/>
    </location>
</feature>
<dbReference type="AlphaFoldDB" id="K1Q2N3"/>
<dbReference type="InterPro" id="IPR036772">
    <property type="entry name" value="SRCR-like_dom_sf"/>
</dbReference>
<feature type="domain" description="SRCR" evidence="6">
    <location>
        <begin position="96"/>
        <end position="197"/>
    </location>
</feature>